<dbReference type="HOGENOM" id="CLU_115503_0_0_1"/>
<evidence type="ECO:0000313" key="2">
    <source>
        <dbReference type="EMBL" id="KIK59438.1"/>
    </source>
</evidence>
<organism evidence="2 3">
    <name type="scientific">Collybiopsis luxurians FD-317 M1</name>
    <dbReference type="NCBI Taxonomy" id="944289"/>
    <lineage>
        <taxon>Eukaryota</taxon>
        <taxon>Fungi</taxon>
        <taxon>Dikarya</taxon>
        <taxon>Basidiomycota</taxon>
        <taxon>Agaricomycotina</taxon>
        <taxon>Agaricomycetes</taxon>
        <taxon>Agaricomycetidae</taxon>
        <taxon>Agaricales</taxon>
        <taxon>Marasmiineae</taxon>
        <taxon>Omphalotaceae</taxon>
        <taxon>Collybiopsis</taxon>
        <taxon>Collybiopsis luxurians</taxon>
    </lineage>
</organism>
<name>A0A0D0CUF1_9AGAR</name>
<keyword evidence="1" id="KW-1133">Transmembrane helix</keyword>
<dbReference type="EMBL" id="KN834779">
    <property type="protein sequence ID" value="KIK59438.1"/>
    <property type="molecule type" value="Genomic_DNA"/>
</dbReference>
<reference evidence="2 3" key="1">
    <citation type="submission" date="2014-04" db="EMBL/GenBank/DDBJ databases">
        <title>Evolutionary Origins and Diversification of the Mycorrhizal Mutualists.</title>
        <authorList>
            <consortium name="DOE Joint Genome Institute"/>
            <consortium name="Mycorrhizal Genomics Consortium"/>
            <person name="Kohler A."/>
            <person name="Kuo A."/>
            <person name="Nagy L.G."/>
            <person name="Floudas D."/>
            <person name="Copeland A."/>
            <person name="Barry K.W."/>
            <person name="Cichocki N."/>
            <person name="Veneault-Fourrey C."/>
            <person name="LaButti K."/>
            <person name="Lindquist E.A."/>
            <person name="Lipzen A."/>
            <person name="Lundell T."/>
            <person name="Morin E."/>
            <person name="Murat C."/>
            <person name="Riley R."/>
            <person name="Ohm R."/>
            <person name="Sun H."/>
            <person name="Tunlid A."/>
            <person name="Henrissat B."/>
            <person name="Grigoriev I.V."/>
            <person name="Hibbett D.S."/>
            <person name="Martin F."/>
        </authorList>
    </citation>
    <scope>NUCLEOTIDE SEQUENCE [LARGE SCALE GENOMIC DNA]</scope>
    <source>
        <strain evidence="2 3">FD-317 M1</strain>
    </source>
</reference>
<feature type="transmembrane region" description="Helical" evidence="1">
    <location>
        <begin position="29"/>
        <end position="46"/>
    </location>
</feature>
<accession>A0A0D0CUF1</accession>
<evidence type="ECO:0000313" key="3">
    <source>
        <dbReference type="Proteomes" id="UP000053593"/>
    </source>
</evidence>
<sequence>MVGGDHPYILIIVFQLFTHFLAMLNTHPALLVVWLPLSLWISLWRLRRYIAQTPSSSLPVHNSQSLIDEDIGQSIILVFFLNAWLTLNHLFAVIVGSSPSWWVIAFTTLFLVTSFAQYLEFSAIPKYRWGYFFLLYRIVVFAFHWVYAILWIVDLCEGRIELFRRRES</sequence>
<gene>
    <name evidence="2" type="ORF">GYMLUDRAFT_245132</name>
</gene>
<keyword evidence="1" id="KW-0472">Membrane</keyword>
<dbReference type="AlphaFoldDB" id="A0A0D0CUF1"/>
<keyword evidence="3" id="KW-1185">Reference proteome</keyword>
<evidence type="ECO:0000256" key="1">
    <source>
        <dbReference type="SAM" id="Phobius"/>
    </source>
</evidence>
<feature type="transmembrane region" description="Helical" evidence="1">
    <location>
        <begin position="75"/>
        <end position="95"/>
    </location>
</feature>
<dbReference type="OrthoDB" id="10456466at2759"/>
<feature type="transmembrane region" description="Helical" evidence="1">
    <location>
        <begin position="101"/>
        <end position="119"/>
    </location>
</feature>
<feature type="transmembrane region" description="Helical" evidence="1">
    <location>
        <begin position="131"/>
        <end position="153"/>
    </location>
</feature>
<proteinExistence type="predicted"/>
<dbReference type="Proteomes" id="UP000053593">
    <property type="component" value="Unassembled WGS sequence"/>
</dbReference>
<keyword evidence="1" id="KW-0812">Transmembrane</keyword>
<protein>
    <submittedName>
        <fullName evidence="2">Uncharacterized protein</fullName>
    </submittedName>
</protein>